<comment type="subcellular location">
    <subcellularLocation>
        <location evidence="1">Secreted</location>
    </subcellularLocation>
</comment>
<evidence type="ECO:0000256" key="3">
    <source>
        <dbReference type="ARBA" id="ARBA00022525"/>
    </source>
</evidence>
<name>A0A6J2JZ69_BOMMA</name>
<dbReference type="RefSeq" id="XP_028034082.1">
    <property type="nucleotide sequence ID" value="XM_028178281.1"/>
</dbReference>
<feature type="signal peptide" evidence="4">
    <location>
        <begin position="1"/>
        <end position="28"/>
    </location>
</feature>
<evidence type="ECO:0000313" key="6">
    <source>
        <dbReference type="RefSeq" id="XP_028034082.1"/>
    </source>
</evidence>
<dbReference type="OrthoDB" id="7151184at2759"/>
<sequence>MSRHHNTLTMMGYACVFVILAVLQAISAQDPPGPPPFLKDAPEKCRSPPHLKNPNECCISEPFFKEADFIECGFEKPGSERRGPPDCSKQNCILKKNNLLKDDESPDTEAIKRLMDKYIEKNPSFKSSVEKAKDCLREDLPGPPQICFANRMALCIGSVLLMECPDENWNTTDDCKAFKDHMTECEKYFPK</sequence>
<dbReference type="GO" id="GO:0005576">
    <property type="term" value="C:extracellular region"/>
    <property type="evidence" value="ECO:0007669"/>
    <property type="project" value="UniProtKB-SubCell"/>
</dbReference>
<dbReference type="AlphaFoldDB" id="A0A6J2JZ69"/>
<evidence type="ECO:0000256" key="1">
    <source>
        <dbReference type="ARBA" id="ARBA00004613"/>
    </source>
</evidence>
<dbReference type="GeneID" id="114245949"/>
<dbReference type="PANTHER" id="PTHR21066">
    <property type="entry name" value="ODORANT-BINDING PROTEIN 59A-RELATED"/>
    <property type="match status" value="1"/>
</dbReference>
<dbReference type="Proteomes" id="UP000504629">
    <property type="component" value="Unplaced"/>
</dbReference>
<comment type="similarity">
    <text evidence="2">Belongs to the PBP/GOBP family.</text>
</comment>
<keyword evidence="3" id="KW-0964">Secreted</keyword>
<keyword evidence="5" id="KW-1185">Reference proteome</keyword>
<evidence type="ECO:0000256" key="4">
    <source>
        <dbReference type="SAM" id="SignalP"/>
    </source>
</evidence>
<dbReference type="KEGG" id="bman:114245949"/>
<dbReference type="PROSITE" id="PS51257">
    <property type="entry name" value="PROKAR_LIPOPROTEIN"/>
    <property type="match status" value="1"/>
</dbReference>
<reference evidence="6" key="1">
    <citation type="submission" date="2025-08" db="UniProtKB">
        <authorList>
            <consortium name="RefSeq"/>
        </authorList>
    </citation>
    <scope>IDENTIFICATION</scope>
    <source>
        <tissue evidence="6">Silk gland</tissue>
    </source>
</reference>
<dbReference type="InterPro" id="IPR052295">
    <property type="entry name" value="Odorant-binding_protein"/>
</dbReference>
<organism evidence="5 6">
    <name type="scientific">Bombyx mandarina</name>
    <name type="common">Wild silk moth</name>
    <name type="synonym">Wild silkworm</name>
    <dbReference type="NCBI Taxonomy" id="7092"/>
    <lineage>
        <taxon>Eukaryota</taxon>
        <taxon>Metazoa</taxon>
        <taxon>Ecdysozoa</taxon>
        <taxon>Arthropoda</taxon>
        <taxon>Hexapoda</taxon>
        <taxon>Insecta</taxon>
        <taxon>Pterygota</taxon>
        <taxon>Neoptera</taxon>
        <taxon>Endopterygota</taxon>
        <taxon>Lepidoptera</taxon>
        <taxon>Glossata</taxon>
        <taxon>Ditrysia</taxon>
        <taxon>Bombycoidea</taxon>
        <taxon>Bombycidae</taxon>
        <taxon>Bombycinae</taxon>
        <taxon>Bombyx</taxon>
    </lineage>
</organism>
<gene>
    <name evidence="6" type="primary">LOC114245949</name>
</gene>
<protein>
    <submittedName>
        <fullName evidence="6">Uncharacterized protein LOC114245949</fullName>
    </submittedName>
</protein>
<proteinExistence type="inferred from homology"/>
<keyword evidence="4" id="KW-0732">Signal</keyword>
<accession>A0A6J2JZ69</accession>
<dbReference type="Gene3D" id="1.10.238.270">
    <property type="match status" value="1"/>
</dbReference>
<feature type="chain" id="PRO_5026926242" evidence="4">
    <location>
        <begin position="29"/>
        <end position="191"/>
    </location>
</feature>
<evidence type="ECO:0000313" key="5">
    <source>
        <dbReference type="Proteomes" id="UP000504629"/>
    </source>
</evidence>
<evidence type="ECO:0000256" key="2">
    <source>
        <dbReference type="ARBA" id="ARBA00008098"/>
    </source>
</evidence>